<gene>
    <name evidence="7" type="ORF">HYPSUDRAFT_129006</name>
</gene>
<evidence type="ECO:0000256" key="5">
    <source>
        <dbReference type="SAM" id="Phobius"/>
    </source>
</evidence>
<feature type="domain" description="Major facilitator superfamily (MFS) profile" evidence="6">
    <location>
        <begin position="35"/>
        <end position="500"/>
    </location>
</feature>
<feature type="transmembrane region" description="Helical" evidence="5">
    <location>
        <begin position="100"/>
        <end position="118"/>
    </location>
</feature>
<dbReference type="PROSITE" id="PS50850">
    <property type="entry name" value="MFS"/>
    <property type="match status" value="1"/>
</dbReference>
<dbReference type="STRING" id="945553.A0A0D2PCS7"/>
<evidence type="ECO:0000256" key="3">
    <source>
        <dbReference type="ARBA" id="ARBA00022989"/>
    </source>
</evidence>
<evidence type="ECO:0000259" key="6">
    <source>
        <dbReference type="PROSITE" id="PS50850"/>
    </source>
</evidence>
<evidence type="ECO:0000256" key="4">
    <source>
        <dbReference type="ARBA" id="ARBA00023136"/>
    </source>
</evidence>
<keyword evidence="8" id="KW-1185">Reference proteome</keyword>
<reference evidence="8" key="1">
    <citation type="submission" date="2014-04" db="EMBL/GenBank/DDBJ databases">
        <title>Evolutionary Origins and Diversification of the Mycorrhizal Mutualists.</title>
        <authorList>
            <consortium name="DOE Joint Genome Institute"/>
            <consortium name="Mycorrhizal Genomics Consortium"/>
            <person name="Kohler A."/>
            <person name="Kuo A."/>
            <person name="Nagy L.G."/>
            <person name="Floudas D."/>
            <person name="Copeland A."/>
            <person name="Barry K.W."/>
            <person name="Cichocki N."/>
            <person name="Veneault-Fourrey C."/>
            <person name="LaButti K."/>
            <person name="Lindquist E.A."/>
            <person name="Lipzen A."/>
            <person name="Lundell T."/>
            <person name="Morin E."/>
            <person name="Murat C."/>
            <person name="Riley R."/>
            <person name="Ohm R."/>
            <person name="Sun H."/>
            <person name="Tunlid A."/>
            <person name="Henrissat B."/>
            <person name="Grigoriev I.V."/>
            <person name="Hibbett D.S."/>
            <person name="Martin F."/>
        </authorList>
    </citation>
    <scope>NUCLEOTIDE SEQUENCE [LARGE SCALE GENOMIC DNA]</scope>
    <source>
        <strain evidence="8">FD-334 SS-4</strain>
    </source>
</reference>
<accession>A0A0D2PCS7</accession>
<proteinExistence type="predicted"/>
<feature type="non-terminal residue" evidence="7">
    <location>
        <position position="1"/>
    </location>
</feature>
<sequence>LKRGTGRFSHIVLIPQPSDDPNDPLNWPRWKKEACFWTLAFAATLDGALSPMVGPGYVLLSNQFGVSVDEVASSFGAILLGLGCFMLFQNTLATKYGHRIVYLASVTLMFVSCIWSAVSPNIPSIKASRVFQGFGMSALQSLVASTIEQIYCVHERGSRSVIWSFCIMAGITLGPLLYSYVIQNLSWQMGFWFVTIPLGLSIFLVFFLVPETTYTRITATSTTGKSADKQSIEDSKSATSENVVSQSKSYLSQLKIYSGTYTDVSIFKLFFRPFPFLLSPVVFWLSKWLQTRILFVLMQHEGLMPLCSSTIFTIEYNFNATQIGLTNLGGIVGIVLATAITGPLTDWGTVWLSKRNKGIYEPEFRIIFMLSMLVGVFGYIGWAVGTTQQMPWIGAVSCIAMANFSIVVSGSAAVTYLLDTHKENALHILALSNFGKNMVLYGFTFFANGMIESRGVRVSLLILGSCQAACWLASVPMYIFGKRVRSFVSPFLAKMPLLFC</sequence>
<dbReference type="GO" id="GO:0022857">
    <property type="term" value="F:transmembrane transporter activity"/>
    <property type="evidence" value="ECO:0007669"/>
    <property type="project" value="InterPro"/>
</dbReference>
<protein>
    <recommendedName>
        <fullName evidence="6">Major facilitator superfamily (MFS) profile domain-containing protein</fullName>
    </recommendedName>
</protein>
<feature type="transmembrane region" description="Helical" evidence="5">
    <location>
        <begin position="425"/>
        <end position="446"/>
    </location>
</feature>
<evidence type="ECO:0000256" key="1">
    <source>
        <dbReference type="ARBA" id="ARBA00004141"/>
    </source>
</evidence>
<evidence type="ECO:0000313" key="7">
    <source>
        <dbReference type="EMBL" id="KJA28639.1"/>
    </source>
</evidence>
<feature type="transmembrane region" description="Helical" evidence="5">
    <location>
        <begin position="130"/>
        <end position="153"/>
    </location>
</feature>
<feature type="transmembrane region" description="Helical" evidence="5">
    <location>
        <begin position="328"/>
        <end position="352"/>
    </location>
</feature>
<dbReference type="Gene3D" id="1.20.1250.20">
    <property type="entry name" value="MFS general substrate transporter like domains"/>
    <property type="match status" value="1"/>
</dbReference>
<dbReference type="SUPFAM" id="SSF103473">
    <property type="entry name" value="MFS general substrate transporter"/>
    <property type="match status" value="1"/>
</dbReference>
<dbReference type="EMBL" id="KN817521">
    <property type="protein sequence ID" value="KJA28639.1"/>
    <property type="molecule type" value="Genomic_DNA"/>
</dbReference>
<dbReference type="Proteomes" id="UP000054270">
    <property type="component" value="Unassembled WGS sequence"/>
</dbReference>
<organism evidence="7 8">
    <name type="scientific">Hypholoma sublateritium (strain FD-334 SS-4)</name>
    <dbReference type="NCBI Taxonomy" id="945553"/>
    <lineage>
        <taxon>Eukaryota</taxon>
        <taxon>Fungi</taxon>
        <taxon>Dikarya</taxon>
        <taxon>Basidiomycota</taxon>
        <taxon>Agaricomycotina</taxon>
        <taxon>Agaricomycetes</taxon>
        <taxon>Agaricomycetidae</taxon>
        <taxon>Agaricales</taxon>
        <taxon>Agaricineae</taxon>
        <taxon>Strophariaceae</taxon>
        <taxon>Hypholoma</taxon>
    </lineage>
</organism>
<keyword evidence="4 5" id="KW-0472">Membrane</keyword>
<feature type="transmembrane region" description="Helical" evidence="5">
    <location>
        <begin position="34"/>
        <end position="59"/>
    </location>
</feature>
<feature type="transmembrane region" description="Helical" evidence="5">
    <location>
        <begin position="71"/>
        <end position="88"/>
    </location>
</feature>
<name>A0A0D2PCS7_HYPSF</name>
<dbReference type="InterPro" id="IPR036259">
    <property type="entry name" value="MFS_trans_sf"/>
</dbReference>
<dbReference type="Pfam" id="PF07690">
    <property type="entry name" value="MFS_1"/>
    <property type="match status" value="1"/>
</dbReference>
<dbReference type="InterPro" id="IPR020846">
    <property type="entry name" value="MFS_dom"/>
</dbReference>
<feature type="transmembrane region" description="Helical" evidence="5">
    <location>
        <begin position="190"/>
        <end position="209"/>
    </location>
</feature>
<comment type="subcellular location">
    <subcellularLocation>
        <location evidence="1">Membrane</location>
        <topology evidence="1">Multi-pass membrane protein</topology>
    </subcellularLocation>
</comment>
<dbReference type="PANTHER" id="PTHR23502">
    <property type="entry name" value="MAJOR FACILITATOR SUPERFAMILY"/>
    <property type="match status" value="1"/>
</dbReference>
<feature type="transmembrane region" description="Helical" evidence="5">
    <location>
        <begin position="458"/>
        <end position="480"/>
    </location>
</feature>
<dbReference type="OMA" id="FQGFGMS"/>
<dbReference type="PANTHER" id="PTHR23502:SF20">
    <property type="entry name" value="TRANSPORTER, PUTATIVE (AFU_ORTHOLOGUE AFUA_6G13880)-RELATED"/>
    <property type="match status" value="1"/>
</dbReference>
<dbReference type="OrthoDB" id="5215911at2759"/>
<keyword evidence="2 5" id="KW-0812">Transmembrane</keyword>
<feature type="transmembrane region" description="Helical" evidence="5">
    <location>
        <begin position="390"/>
        <end position="418"/>
    </location>
</feature>
<dbReference type="GO" id="GO:0005886">
    <property type="term" value="C:plasma membrane"/>
    <property type="evidence" value="ECO:0007669"/>
    <property type="project" value="TreeGrafter"/>
</dbReference>
<dbReference type="AlphaFoldDB" id="A0A0D2PCS7"/>
<keyword evidence="3 5" id="KW-1133">Transmembrane helix</keyword>
<evidence type="ECO:0000256" key="2">
    <source>
        <dbReference type="ARBA" id="ARBA00022692"/>
    </source>
</evidence>
<evidence type="ECO:0000313" key="8">
    <source>
        <dbReference type="Proteomes" id="UP000054270"/>
    </source>
</evidence>
<feature type="transmembrane region" description="Helical" evidence="5">
    <location>
        <begin position="160"/>
        <end position="178"/>
    </location>
</feature>
<dbReference type="InterPro" id="IPR011701">
    <property type="entry name" value="MFS"/>
</dbReference>
<feature type="transmembrane region" description="Helical" evidence="5">
    <location>
        <begin position="364"/>
        <end position="384"/>
    </location>
</feature>